<feature type="chain" id="PRO_5043485106" evidence="2">
    <location>
        <begin position="20"/>
        <end position="182"/>
    </location>
</feature>
<dbReference type="InterPro" id="IPR018097">
    <property type="entry name" value="EGF_Ca-bd_CS"/>
</dbReference>
<dbReference type="EMBL" id="JANPWB010000006">
    <property type="protein sequence ID" value="KAJ1176275.1"/>
    <property type="molecule type" value="Genomic_DNA"/>
</dbReference>
<evidence type="ECO:0000313" key="3">
    <source>
        <dbReference type="EMBL" id="KAJ1176275.1"/>
    </source>
</evidence>
<keyword evidence="4" id="KW-1185">Reference proteome</keyword>
<dbReference type="PROSITE" id="PS01187">
    <property type="entry name" value="EGF_CA"/>
    <property type="match status" value="1"/>
</dbReference>
<dbReference type="Proteomes" id="UP001066276">
    <property type="component" value="Chromosome 3_2"/>
</dbReference>
<protein>
    <submittedName>
        <fullName evidence="3">Uncharacterized protein</fullName>
    </submittedName>
</protein>
<evidence type="ECO:0000313" key="4">
    <source>
        <dbReference type="Proteomes" id="UP001066276"/>
    </source>
</evidence>
<evidence type="ECO:0000256" key="2">
    <source>
        <dbReference type="SAM" id="SignalP"/>
    </source>
</evidence>
<accession>A0AAV7TI11</accession>
<organism evidence="3 4">
    <name type="scientific">Pleurodeles waltl</name>
    <name type="common">Iberian ribbed newt</name>
    <dbReference type="NCBI Taxonomy" id="8319"/>
    <lineage>
        <taxon>Eukaryota</taxon>
        <taxon>Metazoa</taxon>
        <taxon>Chordata</taxon>
        <taxon>Craniata</taxon>
        <taxon>Vertebrata</taxon>
        <taxon>Euteleostomi</taxon>
        <taxon>Amphibia</taxon>
        <taxon>Batrachia</taxon>
        <taxon>Caudata</taxon>
        <taxon>Salamandroidea</taxon>
        <taxon>Salamandridae</taxon>
        <taxon>Pleurodelinae</taxon>
        <taxon>Pleurodeles</taxon>
    </lineage>
</organism>
<name>A0AAV7TI11_PLEWA</name>
<gene>
    <name evidence="3" type="ORF">NDU88_001557</name>
</gene>
<feature type="signal peptide" evidence="2">
    <location>
        <begin position="1"/>
        <end position="19"/>
    </location>
</feature>
<dbReference type="GO" id="GO:0005509">
    <property type="term" value="F:calcium ion binding"/>
    <property type="evidence" value="ECO:0007669"/>
    <property type="project" value="InterPro"/>
</dbReference>
<dbReference type="AlphaFoldDB" id="A0AAV7TI11"/>
<evidence type="ECO:0000256" key="1">
    <source>
        <dbReference type="ARBA" id="ARBA00023157"/>
    </source>
</evidence>
<sequence>MKALLVLMLLLTFFGGTYSGDAAASYYCSPRAARQTLGTEPGPTYVSCTCLPGNSGNGISCYSMASCTTARCCVPGSTTWSTAMKRCMDVNECSSDTLNMCAPKASCINLNTNYVCSSNRSLECSPGETCGDNTDCVKKNGIYSCADPCDSGNHGTIDGSTRLSSTTSTGVFQTDSLLHRSI</sequence>
<keyword evidence="1" id="KW-1015">Disulfide bond</keyword>
<keyword evidence="2" id="KW-0732">Signal</keyword>
<reference evidence="3" key="1">
    <citation type="journal article" date="2022" name="bioRxiv">
        <title>Sequencing and chromosome-scale assembly of the giantPleurodeles waltlgenome.</title>
        <authorList>
            <person name="Brown T."/>
            <person name="Elewa A."/>
            <person name="Iarovenko S."/>
            <person name="Subramanian E."/>
            <person name="Araus A.J."/>
            <person name="Petzold A."/>
            <person name="Susuki M."/>
            <person name="Suzuki K.-i.T."/>
            <person name="Hayashi T."/>
            <person name="Toyoda A."/>
            <person name="Oliveira C."/>
            <person name="Osipova E."/>
            <person name="Leigh N.D."/>
            <person name="Simon A."/>
            <person name="Yun M.H."/>
        </authorList>
    </citation>
    <scope>NUCLEOTIDE SEQUENCE</scope>
    <source>
        <strain evidence="3">20211129_DDA</strain>
        <tissue evidence="3">Liver</tissue>
    </source>
</reference>
<comment type="caution">
    <text evidence="3">The sequence shown here is derived from an EMBL/GenBank/DDBJ whole genome shotgun (WGS) entry which is preliminary data.</text>
</comment>
<proteinExistence type="predicted"/>